<dbReference type="AlphaFoldDB" id="A0A9N9M2B9"/>
<name>A0A9N9M2B9_9HELO</name>
<evidence type="ECO:0000313" key="1">
    <source>
        <dbReference type="EMBL" id="CAG8981786.1"/>
    </source>
</evidence>
<sequence length="258" mass="28723">MPEIVLEPLVPLEARDDALSGDIVDPPALPADERPHWGIVYIHRDLLHLLLPQPPPPAVVLAAGWPGPQEWVDMGGEGSRRMYLDNESWYTWRTRAGEVFMERGNDLWVRTQAAYQYRDEDTGALVEVPDGKKDGRRSYDFGYETHATKLADHNHKLVRGTKEIIQPSRSLALVNQVKPLNVGNKQASSNGQTSEAVKATEAALTAKSLATERQKDVRISTMSESEVMVKLKEAVPKDDPNMPYSEQMLALSMATVTV</sequence>
<reference evidence="1" key="1">
    <citation type="submission" date="2021-07" db="EMBL/GenBank/DDBJ databases">
        <authorList>
            <person name="Durling M."/>
        </authorList>
    </citation>
    <scope>NUCLEOTIDE SEQUENCE</scope>
</reference>
<dbReference type="Proteomes" id="UP000701801">
    <property type="component" value="Unassembled WGS sequence"/>
</dbReference>
<dbReference type="EMBL" id="CAJVRM010000518">
    <property type="protein sequence ID" value="CAG8981786.1"/>
    <property type="molecule type" value="Genomic_DNA"/>
</dbReference>
<accession>A0A9N9M2B9</accession>
<proteinExistence type="predicted"/>
<comment type="caution">
    <text evidence="1">The sequence shown here is derived from an EMBL/GenBank/DDBJ whole genome shotgun (WGS) entry which is preliminary data.</text>
</comment>
<keyword evidence="2" id="KW-1185">Reference proteome</keyword>
<gene>
    <name evidence="1" type="ORF">HYALB_00004728</name>
</gene>
<organism evidence="1 2">
    <name type="scientific">Hymenoscyphus albidus</name>
    <dbReference type="NCBI Taxonomy" id="595503"/>
    <lineage>
        <taxon>Eukaryota</taxon>
        <taxon>Fungi</taxon>
        <taxon>Dikarya</taxon>
        <taxon>Ascomycota</taxon>
        <taxon>Pezizomycotina</taxon>
        <taxon>Leotiomycetes</taxon>
        <taxon>Helotiales</taxon>
        <taxon>Helotiaceae</taxon>
        <taxon>Hymenoscyphus</taxon>
    </lineage>
</organism>
<dbReference type="OrthoDB" id="10465678at2759"/>
<evidence type="ECO:0000313" key="2">
    <source>
        <dbReference type="Proteomes" id="UP000701801"/>
    </source>
</evidence>
<protein>
    <submittedName>
        <fullName evidence="1">Uncharacterized protein</fullName>
    </submittedName>
</protein>